<comment type="caution">
    <text evidence="2">The sequence shown here is derived from an EMBL/GenBank/DDBJ whole genome shotgun (WGS) entry which is preliminary data.</text>
</comment>
<accession>A0ABD2C9M7</accession>
<evidence type="ECO:0000256" key="1">
    <source>
        <dbReference type="SAM" id="MobiDB-lite"/>
    </source>
</evidence>
<keyword evidence="3" id="KW-1185">Reference proteome</keyword>
<organism evidence="2 3">
    <name type="scientific">Vespula squamosa</name>
    <name type="common">Southern yellow jacket</name>
    <name type="synonym">Wasp</name>
    <dbReference type="NCBI Taxonomy" id="30214"/>
    <lineage>
        <taxon>Eukaryota</taxon>
        <taxon>Metazoa</taxon>
        <taxon>Ecdysozoa</taxon>
        <taxon>Arthropoda</taxon>
        <taxon>Hexapoda</taxon>
        <taxon>Insecta</taxon>
        <taxon>Pterygota</taxon>
        <taxon>Neoptera</taxon>
        <taxon>Endopterygota</taxon>
        <taxon>Hymenoptera</taxon>
        <taxon>Apocrita</taxon>
        <taxon>Aculeata</taxon>
        <taxon>Vespoidea</taxon>
        <taxon>Vespidae</taxon>
        <taxon>Vespinae</taxon>
        <taxon>Vespula</taxon>
    </lineage>
</organism>
<gene>
    <name evidence="2" type="ORF">V1478_001159</name>
</gene>
<feature type="compositionally biased region" description="Basic and acidic residues" evidence="1">
    <location>
        <begin position="16"/>
        <end position="31"/>
    </location>
</feature>
<reference evidence="2 3" key="1">
    <citation type="journal article" date="2024" name="Ann. Entomol. Soc. Am.">
        <title>Genomic analyses of the southern and eastern yellowjacket wasps (Hymenoptera: Vespidae) reveal evolutionary signatures of social life.</title>
        <authorList>
            <person name="Catto M.A."/>
            <person name="Caine P.B."/>
            <person name="Orr S.E."/>
            <person name="Hunt B.G."/>
            <person name="Goodisman M.A.D."/>
        </authorList>
    </citation>
    <scope>NUCLEOTIDE SEQUENCE [LARGE SCALE GENOMIC DNA]</scope>
    <source>
        <strain evidence="2">233</strain>
        <tissue evidence="2">Head and thorax</tissue>
    </source>
</reference>
<evidence type="ECO:0000313" key="3">
    <source>
        <dbReference type="Proteomes" id="UP001607302"/>
    </source>
</evidence>
<dbReference type="AlphaFoldDB" id="A0ABD2C9M7"/>
<feature type="compositionally biased region" description="Acidic residues" evidence="1">
    <location>
        <begin position="32"/>
        <end position="70"/>
    </location>
</feature>
<dbReference type="EMBL" id="JAUDFV010000020">
    <property type="protein sequence ID" value="KAL2741018.1"/>
    <property type="molecule type" value="Genomic_DNA"/>
</dbReference>
<feature type="region of interest" description="Disordered" evidence="1">
    <location>
        <begin position="9"/>
        <end position="117"/>
    </location>
</feature>
<name>A0ABD2C9M7_VESSQ</name>
<protein>
    <submittedName>
        <fullName evidence="2">Uncharacterized protein</fullName>
    </submittedName>
</protein>
<evidence type="ECO:0000313" key="2">
    <source>
        <dbReference type="EMBL" id="KAL2741018.1"/>
    </source>
</evidence>
<proteinExistence type="predicted"/>
<dbReference type="Proteomes" id="UP001607302">
    <property type="component" value="Unassembled WGS sequence"/>
</dbReference>
<sequence length="117" mass="13399">MEIIVVVVFTPGPSSIDHKNGEKGRMRKEVQREEEEEDDDEEEKENDEEEEEEEEEEEDDKDDDEEEGEEENRSEARTFRSLPGGCSHESGAAAISSQRCKEVRGDTPISREIQGRV</sequence>